<dbReference type="AlphaFoldDB" id="A0A438J9S3"/>
<accession>A0A438J9S3</accession>
<dbReference type="EMBL" id="QGNW01000055">
    <property type="protein sequence ID" value="RVX05707.1"/>
    <property type="molecule type" value="Genomic_DNA"/>
</dbReference>
<dbReference type="Proteomes" id="UP000288805">
    <property type="component" value="Unassembled WGS sequence"/>
</dbReference>
<feature type="compositionally biased region" description="Basic and acidic residues" evidence="1">
    <location>
        <begin position="1"/>
        <end position="11"/>
    </location>
</feature>
<sequence>MGELSKADRGENQGTEHLISSAKFRTPDFKVRKFRTPNTKVRNPWPKEAISHTPPQGAKSSAKGAIFAHPIQGAKLQTKSRSSKDSPTQLKSLWNLEHHIPHFGHGEDQRRPFRLPILTDPRPQRAAMGAAPSPPVQAPAIPPSEGEALLSADTPPEATHGTCATSRQARALFLGPLRRGPGSRVLESHPTHLSQSQLQRNLGFQWTCLPRPLSGVP</sequence>
<evidence type="ECO:0000313" key="3">
    <source>
        <dbReference type="Proteomes" id="UP000288805"/>
    </source>
</evidence>
<proteinExistence type="predicted"/>
<feature type="region of interest" description="Disordered" evidence="1">
    <location>
        <begin position="1"/>
        <end position="61"/>
    </location>
</feature>
<organism evidence="2 3">
    <name type="scientific">Vitis vinifera</name>
    <name type="common">Grape</name>
    <dbReference type="NCBI Taxonomy" id="29760"/>
    <lineage>
        <taxon>Eukaryota</taxon>
        <taxon>Viridiplantae</taxon>
        <taxon>Streptophyta</taxon>
        <taxon>Embryophyta</taxon>
        <taxon>Tracheophyta</taxon>
        <taxon>Spermatophyta</taxon>
        <taxon>Magnoliopsida</taxon>
        <taxon>eudicotyledons</taxon>
        <taxon>Gunneridae</taxon>
        <taxon>Pentapetalae</taxon>
        <taxon>rosids</taxon>
        <taxon>Vitales</taxon>
        <taxon>Vitaceae</taxon>
        <taxon>Viteae</taxon>
        <taxon>Vitis</taxon>
    </lineage>
</organism>
<comment type="caution">
    <text evidence="2">The sequence shown here is derived from an EMBL/GenBank/DDBJ whole genome shotgun (WGS) entry which is preliminary data.</text>
</comment>
<gene>
    <name evidence="2" type="ORF">CK203_027400</name>
</gene>
<evidence type="ECO:0000256" key="1">
    <source>
        <dbReference type="SAM" id="MobiDB-lite"/>
    </source>
</evidence>
<reference evidence="2 3" key="1">
    <citation type="journal article" date="2018" name="PLoS Genet.">
        <title>Population sequencing reveals clonal diversity and ancestral inbreeding in the grapevine cultivar Chardonnay.</title>
        <authorList>
            <person name="Roach M.J."/>
            <person name="Johnson D.L."/>
            <person name="Bohlmann J."/>
            <person name="van Vuuren H.J."/>
            <person name="Jones S.J."/>
            <person name="Pretorius I.S."/>
            <person name="Schmidt S.A."/>
            <person name="Borneman A.R."/>
        </authorList>
    </citation>
    <scope>NUCLEOTIDE SEQUENCE [LARGE SCALE GENOMIC DNA]</scope>
    <source>
        <strain evidence="3">cv. Chardonnay</strain>
        <tissue evidence="2">Leaf</tissue>
    </source>
</reference>
<protein>
    <submittedName>
        <fullName evidence="2">Uncharacterized protein</fullName>
    </submittedName>
</protein>
<evidence type="ECO:0000313" key="2">
    <source>
        <dbReference type="EMBL" id="RVX05707.1"/>
    </source>
</evidence>
<name>A0A438J9S3_VITVI</name>